<comment type="similarity">
    <text evidence="1">Belongs to the MYG1 family.</text>
</comment>
<gene>
    <name evidence="2" type="ORF">MNBD_GAMMA03-606</name>
</gene>
<dbReference type="EMBL" id="UOFC01000100">
    <property type="protein sequence ID" value="VAW46437.1"/>
    <property type="molecule type" value="Genomic_DNA"/>
</dbReference>
<dbReference type="Pfam" id="PF03690">
    <property type="entry name" value="MYG1_exonuc"/>
    <property type="match status" value="1"/>
</dbReference>
<organism evidence="2">
    <name type="scientific">hydrothermal vent metagenome</name>
    <dbReference type="NCBI Taxonomy" id="652676"/>
    <lineage>
        <taxon>unclassified sequences</taxon>
        <taxon>metagenomes</taxon>
        <taxon>ecological metagenomes</taxon>
    </lineage>
</organism>
<name>A0A3B0W6V9_9ZZZZ</name>
<evidence type="ECO:0000256" key="1">
    <source>
        <dbReference type="ARBA" id="ARBA00010105"/>
    </source>
</evidence>
<dbReference type="PANTHER" id="PTHR11215">
    <property type="entry name" value="METAL DEPENDENT HYDROLASE - RELATED"/>
    <property type="match status" value="1"/>
</dbReference>
<dbReference type="PANTHER" id="PTHR11215:SF1">
    <property type="entry name" value="MYG1 EXONUCLEASE"/>
    <property type="match status" value="1"/>
</dbReference>
<reference evidence="2" key="1">
    <citation type="submission" date="2018-06" db="EMBL/GenBank/DDBJ databases">
        <authorList>
            <person name="Zhirakovskaya E."/>
        </authorList>
    </citation>
    <scope>NUCLEOTIDE SEQUENCE</scope>
</reference>
<proteinExistence type="inferred from homology"/>
<dbReference type="AlphaFoldDB" id="A0A3B0W6V9"/>
<dbReference type="InterPro" id="IPR003226">
    <property type="entry name" value="MYG1_exonuclease"/>
</dbReference>
<evidence type="ECO:0008006" key="3">
    <source>
        <dbReference type="Google" id="ProtNLM"/>
    </source>
</evidence>
<accession>A0A3B0W6V9</accession>
<evidence type="ECO:0000313" key="2">
    <source>
        <dbReference type="EMBL" id="VAW46437.1"/>
    </source>
</evidence>
<protein>
    <recommendedName>
        <fullName evidence="3">MYG1 protein</fullName>
    </recommendedName>
</protein>
<sequence length="280" mass="31614">MLVTHSGRFHADEIFAIAMIQMIKIVDITRTRDQEIIDQADIVLDVGAEYNPDTLRFDHHQNSFTKTRTDGTPFATAGLVWEHFGSEILAKKGLKGDYEIEFAKQWVDQKIISDIDAVDNGLFTEDPRPSVSMVIGMMNASSTEDDNAQIAAFHQAIEFTSGILNNVIKAAIKEAENIVELEAYAKTVKNGILTLDKHLPFKNFLYRHPEIKRVVYPRNDEQFGVYCNGKENHLPQRFRGLRSDELNQITGLTDTVFCHKSGFMSVCNSLESALFMAESH</sequence>